<dbReference type="FunFam" id="2.10.25.10:FF:000122">
    <property type="entry name" value="Protein crumbs homolog 2"/>
    <property type="match status" value="1"/>
</dbReference>
<comment type="similarity">
    <text evidence="2">Belongs to the NOTCH family.</text>
</comment>
<dbReference type="EMBL" id="CAJPWZ010001727">
    <property type="protein sequence ID" value="CAG2222150.1"/>
    <property type="molecule type" value="Genomic_DNA"/>
</dbReference>
<dbReference type="FunFam" id="2.10.25.10:FF:000309">
    <property type="entry name" value="Uncharacterized protein, isoform A"/>
    <property type="match status" value="1"/>
</dbReference>
<dbReference type="SUPFAM" id="SSF57184">
    <property type="entry name" value="Growth factor receptor domain"/>
    <property type="match status" value="2"/>
</dbReference>
<dbReference type="GO" id="GO:0007411">
    <property type="term" value="P:axon guidance"/>
    <property type="evidence" value="ECO:0007669"/>
    <property type="project" value="TreeGrafter"/>
</dbReference>
<dbReference type="FunFam" id="2.10.25.10:FF:000117">
    <property type="entry name" value="Delta-like protein"/>
    <property type="match status" value="1"/>
</dbReference>
<dbReference type="PRINTS" id="PR00010">
    <property type="entry name" value="EGFBLOOD"/>
</dbReference>
<feature type="domain" description="EGF-like" evidence="11">
    <location>
        <begin position="961"/>
        <end position="997"/>
    </location>
</feature>
<dbReference type="PROSITE" id="PS01187">
    <property type="entry name" value="EGF_CA"/>
    <property type="match status" value="4"/>
</dbReference>
<evidence type="ECO:0000256" key="4">
    <source>
        <dbReference type="ARBA" id="ARBA00022536"/>
    </source>
</evidence>
<dbReference type="GO" id="GO:0043235">
    <property type="term" value="C:receptor complex"/>
    <property type="evidence" value="ECO:0007669"/>
    <property type="project" value="TreeGrafter"/>
</dbReference>
<feature type="domain" description="EGF-like" evidence="11">
    <location>
        <begin position="503"/>
        <end position="539"/>
    </location>
</feature>
<dbReference type="GO" id="GO:0007219">
    <property type="term" value="P:Notch signaling pathway"/>
    <property type="evidence" value="ECO:0007669"/>
    <property type="project" value="TreeGrafter"/>
</dbReference>
<protein>
    <recommendedName>
        <fullName evidence="11">EGF-like domain-containing protein</fullName>
    </recommendedName>
</protein>
<dbReference type="InterPro" id="IPR001774">
    <property type="entry name" value="DSL"/>
</dbReference>
<keyword evidence="3" id="KW-0217">Developmental protein</keyword>
<dbReference type="InterPro" id="IPR000742">
    <property type="entry name" value="EGF"/>
</dbReference>
<feature type="domain" description="EGF-like" evidence="11">
    <location>
        <begin position="923"/>
        <end position="959"/>
    </location>
</feature>
<dbReference type="PROSITE" id="PS00010">
    <property type="entry name" value="ASX_HYDROXYL"/>
    <property type="match status" value="14"/>
</dbReference>
<feature type="domain" description="EGF-like" evidence="11">
    <location>
        <begin position="465"/>
        <end position="501"/>
    </location>
</feature>
<feature type="disulfide bond" evidence="10">
    <location>
        <begin position="529"/>
        <end position="538"/>
    </location>
</feature>
<dbReference type="FunFam" id="2.10.25.10:FF:000125">
    <property type="entry name" value="Neurogenic locus notch protein-like"/>
    <property type="match status" value="1"/>
</dbReference>
<keyword evidence="5" id="KW-0732">Signal</keyword>
<feature type="disulfide bond" evidence="10">
    <location>
        <begin position="607"/>
        <end position="616"/>
    </location>
</feature>
<dbReference type="Gene3D" id="2.10.25.10">
    <property type="entry name" value="Laminin"/>
    <property type="match status" value="16"/>
</dbReference>
<dbReference type="GO" id="GO:0045595">
    <property type="term" value="P:regulation of cell differentiation"/>
    <property type="evidence" value="ECO:0007669"/>
    <property type="project" value="UniProtKB-ARBA"/>
</dbReference>
<dbReference type="GO" id="GO:0005654">
    <property type="term" value="C:nucleoplasm"/>
    <property type="evidence" value="ECO:0007669"/>
    <property type="project" value="UniProtKB-ARBA"/>
</dbReference>
<feature type="domain" description="EGF-like" evidence="11">
    <location>
        <begin position="885"/>
        <end position="921"/>
    </location>
</feature>
<dbReference type="SMART" id="SM00179">
    <property type="entry name" value="EGF_CA"/>
    <property type="match status" value="16"/>
</dbReference>
<feature type="disulfide bond" evidence="10">
    <location>
        <begin position="987"/>
        <end position="996"/>
    </location>
</feature>
<keyword evidence="7" id="KW-0472">Membrane</keyword>
<reference evidence="12" key="1">
    <citation type="submission" date="2021-03" db="EMBL/GenBank/DDBJ databases">
        <authorList>
            <person name="Bekaert M."/>
        </authorList>
    </citation>
    <scope>NUCLEOTIDE SEQUENCE</scope>
</reference>
<dbReference type="Gene3D" id="2.10.25.140">
    <property type="match status" value="1"/>
</dbReference>
<dbReference type="InterPro" id="IPR051355">
    <property type="entry name" value="Notch/Slit_guidance"/>
</dbReference>
<dbReference type="InterPro" id="IPR018097">
    <property type="entry name" value="EGF_Ca-bd_CS"/>
</dbReference>
<feature type="disulfide bond" evidence="10">
    <location>
        <begin position="873"/>
        <end position="882"/>
    </location>
</feature>
<dbReference type="PRINTS" id="PR01983">
    <property type="entry name" value="NOTCH"/>
</dbReference>
<dbReference type="GO" id="GO:0009986">
    <property type="term" value="C:cell surface"/>
    <property type="evidence" value="ECO:0007669"/>
    <property type="project" value="TreeGrafter"/>
</dbReference>
<feature type="domain" description="EGF-like" evidence="11">
    <location>
        <begin position="733"/>
        <end position="769"/>
    </location>
</feature>
<evidence type="ECO:0000256" key="8">
    <source>
        <dbReference type="ARBA" id="ARBA00023157"/>
    </source>
</evidence>
<organism evidence="12 13">
    <name type="scientific">Mytilus edulis</name>
    <name type="common">Blue mussel</name>
    <dbReference type="NCBI Taxonomy" id="6550"/>
    <lineage>
        <taxon>Eukaryota</taxon>
        <taxon>Metazoa</taxon>
        <taxon>Spiralia</taxon>
        <taxon>Lophotrochozoa</taxon>
        <taxon>Mollusca</taxon>
        <taxon>Bivalvia</taxon>
        <taxon>Autobranchia</taxon>
        <taxon>Pteriomorphia</taxon>
        <taxon>Mytilida</taxon>
        <taxon>Mytiloidea</taxon>
        <taxon>Mytilidae</taxon>
        <taxon>Mytilinae</taxon>
        <taxon>Mytilus</taxon>
    </lineage>
</organism>
<evidence type="ECO:0000256" key="7">
    <source>
        <dbReference type="ARBA" id="ARBA00023136"/>
    </source>
</evidence>
<dbReference type="PANTHER" id="PTHR45836">
    <property type="entry name" value="SLIT HOMOLOG"/>
    <property type="match status" value="1"/>
</dbReference>
<keyword evidence="13" id="KW-1185">Reference proteome</keyword>
<dbReference type="InterPro" id="IPR000152">
    <property type="entry name" value="EGF-type_Asp/Asn_hydroxyl_site"/>
</dbReference>
<gene>
    <name evidence="12" type="ORF">MEDL_35513</name>
</gene>
<feature type="domain" description="EGF-like" evidence="11">
    <location>
        <begin position="809"/>
        <end position="845"/>
    </location>
</feature>
<dbReference type="PROSITE" id="PS50026">
    <property type="entry name" value="EGF_3"/>
    <property type="match status" value="16"/>
</dbReference>
<evidence type="ECO:0000256" key="3">
    <source>
        <dbReference type="ARBA" id="ARBA00022473"/>
    </source>
</evidence>
<evidence type="ECO:0000256" key="10">
    <source>
        <dbReference type="PROSITE-ProRule" id="PRU00076"/>
    </source>
</evidence>
<feature type="disulfide bond" evidence="10">
    <location>
        <begin position="835"/>
        <end position="844"/>
    </location>
</feature>
<evidence type="ECO:0000313" key="12">
    <source>
        <dbReference type="EMBL" id="CAG2222150.1"/>
    </source>
</evidence>
<dbReference type="InterPro" id="IPR009030">
    <property type="entry name" value="Growth_fac_rcpt_cys_sf"/>
</dbReference>
<keyword evidence="9" id="KW-0325">Glycoprotein</keyword>
<feature type="domain" description="EGF-like" evidence="11">
    <location>
        <begin position="771"/>
        <end position="807"/>
    </location>
</feature>
<evidence type="ECO:0000256" key="1">
    <source>
        <dbReference type="ARBA" id="ARBA00004370"/>
    </source>
</evidence>
<feature type="disulfide bond" evidence="10">
    <location>
        <begin position="550"/>
        <end position="567"/>
    </location>
</feature>
<feature type="disulfide bond" evidence="10">
    <location>
        <begin position="911"/>
        <end position="920"/>
    </location>
</feature>
<feature type="disulfide bond" evidence="10">
    <location>
        <begin position="683"/>
        <end position="692"/>
    </location>
</feature>
<dbReference type="SMART" id="SM00051">
    <property type="entry name" value="DSL"/>
    <property type="match status" value="1"/>
</dbReference>
<feature type="domain" description="EGF-like" evidence="11">
    <location>
        <begin position="1037"/>
        <end position="1073"/>
    </location>
</feature>
<evidence type="ECO:0000256" key="9">
    <source>
        <dbReference type="ARBA" id="ARBA00023180"/>
    </source>
</evidence>
<evidence type="ECO:0000313" key="13">
    <source>
        <dbReference type="Proteomes" id="UP000683360"/>
    </source>
</evidence>
<feature type="disulfide bond" evidence="10">
    <location>
        <begin position="721"/>
        <end position="730"/>
    </location>
</feature>
<dbReference type="FunFam" id="2.10.25.10:FF:000031">
    <property type="entry name" value="neurogenic locus notch homolog protein 3"/>
    <property type="match status" value="2"/>
</dbReference>
<evidence type="ECO:0000256" key="2">
    <source>
        <dbReference type="ARBA" id="ARBA00005847"/>
    </source>
</evidence>
<feature type="disulfide bond" evidence="10">
    <location>
        <begin position="1025"/>
        <end position="1034"/>
    </location>
</feature>
<feature type="domain" description="EGF-like" evidence="11">
    <location>
        <begin position="999"/>
        <end position="1035"/>
    </location>
</feature>
<dbReference type="Pfam" id="PF07645">
    <property type="entry name" value="EGF_CA"/>
    <property type="match status" value="6"/>
</dbReference>
<evidence type="ECO:0000256" key="6">
    <source>
        <dbReference type="ARBA" id="ARBA00022737"/>
    </source>
</evidence>
<evidence type="ECO:0000259" key="11">
    <source>
        <dbReference type="PROSITE" id="PS50026"/>
    </source>
</evidence>
<feature type="disulfide bond" evidence="10">
    <location>
        <begin position="759"/>
        <end position="768"/>
    </location>
</feature>
<feature type="domain" description="EGF-like" evidence="11">
    <location>
        <begin position="541"/>
        <end position="579"/>
    </location>
</feature>
<dbReference type="FunFam" id="2.10.25.10:FF:000471">
    <property type="entry name" value="Protein lin-12"/>
    <property type="match status" value="1"/>
</dbReference>
<feature type="disulfide bond" evidence="10">
    <location>
        <begin position="491"/>
        <end position="500"/>
    </location>
</feature>
<feature type="disulfide bond" evidence="10">
    <location>
        <begin position="569"/>
        <end position="578"/>
    </location>
</feature>
<feature type="domain" description="EGF-like" evidence="11">
    <location>
        <begin position="847"/>
        <end position="883"/>
    </location>
</feature>
<dbReference type="InterPro" id="IPR049883">
    <property type="entry name" value="NOTCH1_EGF-like"/>
</dbReference>
<feature type="domain" description="EGF-like" evidence="11">
    <location>
        <begin position="695"/>
        <end position="731"/>
    </location>
</feature>
<proteinExistence type="inferred from homology"/>
<feature type="domain" description="EGF-like" evidence="11">
    <location>
        <begin position="619"/>
        <end position="655"/>
    </location>
</feature>
<feature type="disulfide bond" evidence="10">
    <location>
        <begin position="797"/>
        <end position="806"/>
    </location>
</feature>
<dbReference type="GO" id="GO:0005509">
    <property type="term" value="F:calcium ion binding"/>
    <property type="evidence" value="ECO:0007669"/>
    <property type="project" value="InterPro"/>
</dbReference>
<dbReference type="SUPFAM" id="SSF57196">
    <property type="entry name" value="EGF/Laminin"/>
    <property type="match status" value="10"/>
</dbReference>
<comment type="caution">
    <text evidence="12">The sequence shown here is derived from an EMBL/GenBank/DDBJ whole genome shotgun (WGS) entry which is preliminary data.</text>
</comment>
<keyword evidence="6" id="KW-0677">Repeat</keyword>
<feature type="domain" description="EGF-like" evidence="11">
    <location>
        <begin position="581"/>
        <end position="617"/>
    </location>
</feature>
<dbReference type="InterPro" id="IPR001881">
    <property type="entry name" value="EGF-like_Ca-bd_dom"/>
</dbReference>
<dbReference type="CDD" id="cd00054">
    <property type="entry name" value="EGF_CA"/>
    <property type="match status" value="15"/>
</dbReference>
<comment type="caution">
    <text evidence="10">Lacks conserved residue(s) required for the propagation of feature annotation.</text>
</comment>
<name>A0A8S3SZQ0_MYTED</name>
<dbReference type="GO" id="GO:0005886">
    <property type="term" value="C:plasma membrane"/>
    <property type="evidence" value="ECO:0007669"/>
    <property type="project" value="TreeGrafter"/>
</dbReference>
<dbReference type="PANTHER" id="PTHR45836:SF13">
    <property type="entry name" value="PROTEIN CRUMBS"/>
    <property type="match status" value="1"/>
</dbReference>
<feature type="disulfide bond" evidence="10">
    <location>
        <begin position="645"/>
        <end position="654"/>
    </location>
</feature>
<dbReference type="Pfam" id="PF01414">
    <property type="entry name" value="DSL"/>
    <property type="match status" value="1"/>
</dbReference>
<feature type="domain" description="EGF-like" evidence="11">
    <location>
        <begin position="657"/>
        <end position="693"/>
    </location>
</feature>
<feature type="disulfide bond" evidence="10">
    <location>
        <begin position="949"/>
        <end position="958"/>
    </location>
</feature>
<dbReference type="Proteomes" id="UP000683360">
    <property type="component" value="Unassembled WGS sequence"/>
</dbReference>
<accession>A0A8S3SZQ0</accession>
<dbReference type="FunFam" id="2.10.25.10:FF:000173">
    <property type="entry name" value="Neurogenic locus notch protein 2"/>
    <property type="match status" value="1"/>
</dbReference>
<evidence type="ECO:0000256" key="5">
    <source>
        <dbReference type="ARBA" id="ARBA00022729"/>
    </source>
</evidence>
<dbReference type="FunFam" id="2.10.25.10:FF:000472">
    <property type="entry name" value="Uncharacterized protein, isoform A"/>
    <property type="match status" value="3"/>
</dbReference>
<keyword evidence="4 10" id="KW-0245">EGF-like domain</keyword>
<dbReference type="PROSITE" id="PS00022">
    <property type="entry name" value="EGF_1"/>
    <property type="match status" value="16"/>
</dbReference>
<dbReference type="Pfam" id="PF00008">
    <property type="entry name" value="EGF"/>
    <property type="match status" value="9"/>
</dbReference>
<sequence>MCIFPNKLVRIVLTVTELTETPNGLQHCVDALQSFCIDWGLNVNTKKTQTMILSNSKNRSLLDKHYFYFGPQPLESAKEYKYLGIVFNNRGKLNIAAENLADKARKAYFALKSKLPYSNCIAVEKWVRLFNSLISPIMTYGSEIWISDFNINLDTADKLPFEKVQNMIMKNILGVHGKASNLALRTELELYPVCFISYKLMFKYYARLTDIEVGNNPKFDLLKSAFIEDKKLYTQKSSCWVQSLHKLKNFINMEWMFLFSILCLFMVEIECGGKLWLKLVNFSNSRGKGANNHYCDGKFFIRGSDCDHRFIICLDTLNGPQNTNVCGYGRWSTATTFNKNSITFGSRLGSSPNPKTFSFNSWSGSCKLKIDIYDDDDNRDDYVDFMAKYYFKYNPDYNETTATVTTLSLSHRVRMTVQMKVYCDPDYYGRGCDLYCKPSEKYTCNKLNGAKICTTDWTGSDCDVKKDACVSGPCKNEATCHNSMGSYLCVCKEGYTGLQCENEIDECASFPCKNNGTCVDLINDYRCTCPYGYSGDDCDSLTDLCKKNPCLNNSTCVMDPNDVIFHCECAKGWSGRLCGSDVDECASDKCQHNSTCENTFGSFRCQCMDGWTGTECEDDVDECVNVNCYGNSTCQNTNGSFLCSCEAGFSGQLCEVDVDECTSSPCLNGGICQDKINGFVCECEKGYTGLECQQEIDECKGNPCLHNGSCYDLVGAFMCFCPASWTGDLCNVDINECDSSPCLNGGMCVNTHGSYYCQCSDAWKGSNCQSDVNECEDDICKNRGVCKNTDGGFICTCAGGFSGSKCEDDINECASFPCFNGGVCKDKINGFDCKCKVGYTGNLCNKEIDECSGNPCLNNGSCYDLVGSFMCYCNEGYSGNVCDLDINECHSSPCRNGGICVNTNGSFKCLCPGAWNGPFCQYDVNECEDRICKNGGECKNSDGGYSCMCADGFYGTTCEKDINECIQNPCSNGSTCLNVFGSFLCQCLHGFTGNDCSENINECSPQPCHGNATCIDKLGHFKCVCPQYYEGLICADAIEPCKNISCSYNGICIASNNSGLCHCHTGFRGKHCEQEILPFQIEESGIVCNGVNEKIVIYLHQKVTSVIKREIVSRIKHLINKYTGYGEDSLKIEGSAEWLSNNKGDTVSNVSLSLSINGTKVCGEDLEELRILMTQGDSDFPFKLYNDSIAGFRQPEPIIERQKMTKKAWLKDNCKKQRDVSNGQLYMDNSFQWKPGHGTMNTLPSLAFDNDIYQSASPEQQLTFRPQDKTFPTDQTQIEEQPLAYENDSYLRVTQEEQDNLMNSNFANFEDAFQ</sequence>
<keyword evidence="8 10" id="KW-1015">Disulfide bond</keyword>
<feature type="disulfide bond" evidence="10">
    <location>
        <begin position="1063"/>
        <end position="1072"/>
    </location>
</feature>
<comment type="subcellular location">
    <subcellularLocation>
        <location evidence="1">Membrane</location>
    </subcellularLocation>
</comment>
<dbReference type="PROSITE" id="PS01186">
    <property type="entry name" value="EGF_2"/>
    <property type="match status" value="12"/>
</dbReference>
<dbReference type="OrthoDB" id="283575at2759"/>
<dbReference type="SMART" id="SM00181">
    <property type="entry name" value="EGF"/>
    <property type="match status" value="16"/>
</dbReference>